<comment type="similarity">
    <text evidence="1">Belongs to the aldo/keto reductase family.</text>
</comment>
<dbReference type="FunFam" id="3.20.20.100:FF:000007">
    <property type="entry name" value="NAD(P)H-dependent D-xylose reductase xyl1"/>
    <property type="match status" value="1"/>
</dbReference>
<evidence type="ECO:0000256" key="3">
    <source>
        <dbReference type="PIRSR" id="PIRSR000097-1"/>
    </source>
</evidence>
<dbReference type="RefSeq" id="XP_023629463.1">
    <property type="nucleotide sequence ID" value="XM_023773695.1"/>
</dbReference>
<dbReference type="Gene3D" id="3.20.20.100">
    <property type="entry name" value="NADP-dependent oxidoreductase domain"/>
    <property type="match status" value="1"/>
</dbReference>
<organism evidence="7 8">
    <name type="scientific">Ramularia collo-cygni</name>
    <dbReference type="NCBI Taxonomy" id="112498"/>
    <lineage>
        <taxon>Eukaryota</taxon>
        <taxon>Fungi</taxon>
        <taxon>Dikarya</taxon>
        <taxon>Ascomycota</taxon>
        <taxon>Pezizomycotina</taxon>
        <taxon>Dothideomycetes</taxon>
        <taxon>Dothideomycetidae</taxon>
        <taxon>Mycosphaerellales</taxon>
        <taxon>Mycosphaerellaceae</taxon>
        <taxon>Ramularia</taxon>
    </lineage>
</organism>
<dbReference type="PROSITE" id="PS00062">
    <property type="entry name" value="ALDOKETO_REDUCTASE_2"/>
    <property type="match status" value="1"/>
</dbReference>
<dbReference type="SUPFAM" id="SSF51430">
    <property type="entry name" value="NAD(P)-linked oxidoreductase"/>
    <property type="match status" value="1"/>
</dbReference>
<keyword evidence="8" id="KW-1185">Reference proteome</keyword>
<feature type="site" description="Lowers pKa of active site Tyr" evidence="5">
    <location>
        <position position="75"/>
    </location>
</feature>
<keyword evidence="2" id="KW-0560">Oxidoreductase</keyword>
<dbReference type="GO" id="GO:0016491">
    <property type="term" value="F:oxidoreductase activity"/>
    <property type="evidence" value="ECO:0007669"/>
    <property type="project" value="UniProtKB-KW"/>
</dbReference>
<dbReference type="InterPro" id="IPR023210">
    <property type="entry name" value="NADP_OxRdtase_dom"/>
</dbReference>
<evidence type="ECO:0000313" key="7">
    <source>
        <dbReference type="EMBL" id="CZT22739.1"/>
    </source>
</evidence>
<feature type="binding site" evidence="4">
    <location>
        <position position="108"/>
    </location>
    <ligand>
        <name>substrate</name>
    </ligand>
</feature>
<dbReference type="Pfam" id="PF00248">
    <property type="entry name" value="Aldo_ket_red"/>
    <property type="match status" value="1"/>
</dbReference>
<proteinExistence type="inferred from homology"/>
<name>A0A2D3VHU0_9PEZI</name>
<dbReference type="EMBL" id="FJUY01000014">
    <property type="protein sequence ID" value="CZT22739.1"/>
    <property type="molecule type" value="Genomic_DNA"/>
</dbReference>
<feature type="domain" description="NADP-dependent oxidoreductase" evidence="6">
    <location>
        <begin position="18"/>
        <end position="288"/>
    </location>
</feature>
<dbReference type="GeneID" id="35603540"/>
<dbReference type="PROSITE" id="PS00798">
    <property type="entry name" value="ALDOKETO_REDUCTASE_1"/>
    <property type="match status" value="1"/>
</dbReference>
<evidence type="ECO:0000259" key="6">
    <source>
        <dbReference type="Pfam" id="PF00248"/>
    </source>
</evidence>
<reference evidence="7 8" key="1">
    <citation type="submission" date="2016-03" db="EMBL/GenBank/DDBJ databases">
        <authorList>
            <person name="Ploux O."/>
        </authorList>
    </citation>
    <scope>NUCLEOTIDE SEQUENCE [LARGE SCALE GENOMIC DNA]</scope>
    <source>
        <strain evidence="7 8">URUG2</strain>
    </source>
</reference>
<evidence type="ECO:0000256" key="2">
    <source>
        <dbReference type="ARBA" id="ARBA00023002"/>
    </source>
</evidence>
<dbReference type="PIRSF" id="PIRSF000097">
    <property type="entry name" value="AKR"/>
    <property type="match status" value="1"/>
</dbReference>
<sequence>MASTTQLKLNTGASIPAVGFGTWQDKDEQQDAVLTALKAGYRHIDTARIYGTEPAVGAGIKASGVPRSEIFLVTKLWNNSHDPKDVEPALDASLKDLGTDYVDLYLMHWPSPFKSGDNMFPKDKDGKVETGTADYVETYKAMEECFKKGKAKAIGVSNFSQKEMERLLKETSVVPAAHQLECHPWLQQKSFDEWHKSKGIHVTQYSPFGNQNTIYSKGEELGKLMEDPVLVEIGKKHNKTGAQVALAWGIAHGRSVIPKSKTESRIKANLEGDFKLDSDDLKKIESIDKKFRFNDPSGGHFQSEQTLRLKTGIFPARETCEAP</sequence>
<dbReference type="PROSITE" id="PS50890">
    <property type="entry name" value="PUA"/>
    <property type="match status" value="1"/>
</dbReference>
<dbReference type="InterPro" id="IPR036812">
    <property type="entry name" value="NAD(P)_OxRdtase_dom_sf"/>
</dbReference>
<dbReference type="Proteomes" id="UP000225277">
    <property type="component" value="Unassembled WGS sequence"/>
</dbReference>
<evidence type="ECO:0000256" key="4">
    <source>
        <dbReference type="PIRSR" id="PIRSR000097-2"/>
    </source>
</evidence>
<accession>A0A2D3VHU0</accession>
<dbReference type="OrthoDB" id="416253at2759"/>
<dbReference type="PANTHER" id="PTHR11732">
    <property type="entry name" value="ALDO/KETO REDUCTASE"/>
    <property type="match status" value="1"/>
</dbReference>
<protein>
    <submittedName>
        <fullName evidence="7">Probable YPR1 2-methylbutyraldehyde reductase, may be involved in isoleucine catabolism</fullName>
    </submittedName>
</protein>
<dbReference type="STRING" id="112498.A0A2D3VHU0"/>
<evidence type="ECO:0000256" key="5">
    <source>
        <dbReference type="PIRSR" id="PIRSR000097-3"/>
    </source>
</evidence>
<dbReference type="InterPro" id="IPR018170">
    <property type="entry name" value="Aldo/ket_reductase_CS"/>
</dbReference>
<evidence type="ECO:0000256" key="1">
    <source>
        <dbReference type="ARBA" id="ARBA00007905"/>
    </source>
</evidence>
<dbReference type="PRINTS" id="PR00069">
    <property type="entry name" value="ALDKETRDTASE"/>
</dbReference>
<dbReference type="InterPro" id="IPR020471">
    <property type="entry name" value="AKR"/>
</dbReference>
<evidence type="ECO:0000313" key="8">
    <source>
        <dbReference type="Proteomes" id="UP000225277"/>
    </source>
</evidence>
<feature type="active site" description="Proton donor" evidence="3">
    <location>
        <position position="50"/>
    </location>
</feature>
<dbReference type="AlphaFoldDB" id="A0A2D3VHU0"/>
<dbReference type="CDD" id="cd19071">
    <property type="entry name" value="AKR_AKR1-5-like"/>
    <property type="match status" value="1"/>
</dbReference>
<gene>
    <name evidence="7" type="ORF">RCC_08444</name>
</gene>